<evidence type="ECO:0000313" key="3">
    <source>
        <dbReference type="EMBL" id="EOR10154.1"/>
    </source>
</evidence>
<keyword evidence="2" id="KW-0812">Transmembrane</keyword>
<evidence type="ECO:0000256" key="2">
    <source>
        <dbReference type="SAM" id="Phobius"/>
    </source>
</evidence>
<keyword evidence="2" id="KW-0472">Membrane</keyword>
<dbReference type="Pfam" id="PF07963">
    <property type="entry name" value="N_methyl"/>
    <property type="match status" value="1"/>
</dbReference>
<protein>
    <submittedName>
        <fullName evidence="3">Type IV pilus assembly protein PilE</fullName>
    </submittedName>
</protein>
<dbReference type="OrthoDB" id="5296638at2"/>
<dbReference type="InterPro" id="IPR031982">
    <property type="entry name" value="PilE-like"/>
</dbReference>
<gene>
    <name evidence="3" type="ORF">F896_00274</name>
</gene>
<keyword evidence="2" id="KW-1133">Transmembrane helix</keyword>
<organism evidence="3 4">
    <name type="scientific">Acinetobacter genomosp. 15BJ</name>
    <dbReference type="NCBI Taxonomy" id="106651"/>
    <lineage>
        <taxon>Bacteria</taxon>
        <taxon>Pseudomonadati</taxon>
        <taxon>Pseudomonadota</taxon>
        <taxon>Gammaproteobacteria</taxon>
        <taxon>Moraxellales</taxon>
        <taxon>Moraxellaceae</taxon>
        <taxon>Acinetobacter</taxon>
    </lineage>
</organism>
<dbReference type="Pfam" id="PF16732">
    <property type="entry name" value="ComP_DUS"/>
    <property type="match status" value="1"/>
</dbReference>
<dbReference type="InterPro" id="IPR000983">
    <property type="entry name" value="Bac_GSPG_pilin"/>
</dbReference>
<dbReference type="EMBL" id="AQFL01000004">
    <property type="protein sequence ID" value="EOR10154.1"/>
    <property type="molecule type" value="Genomic_DNA"/>
</dbReference>
<dbReference type="RefSeq" id="WP_016162282.1">
    <property type="nucleotide sequence ID" value="NZ_JAKZGC010000002.1"/>
</dbReference>
<dbReference type="InterPro" id="IPR012902">
    <property type="entry name" value="N_methyl_site"/>
</dbReference>
<keyword evidence="1" id="KW-0488">Methylation</keyword>
<dbReference type="GO" id="GO:0015627">
    <property type="term" value="C:type II protein secretion system complex"/>
    <property type="evidence" value="ECO:0007669"/>
    <property type="project" value="InterPro"/>
</dbReference>
<accession>R9B6M4</accession>
<dbReference type="PRINTS" id="PR00813">
    <property type="entry name" value="BCTERIALGSPG"/>
</dbReference>
<dbReference type="Gene3D" id="3.30.700.10">
    <property type="entry name" value="Glycoprotein, Type 4 Pilin"/>
    <property type="match status" value="1"/>
</dbReference>
<dbReference type="SUPFAM" id="SSF54523">
    <property type="entry name" value="Pili subunits"/>
    <property type="match status" value="1"/>
</dbReference>
<dbReference type="GO" id="GO:0015628">
    <property type="term" value="P:protein secretion by the type II secretion system"/>
    <property type="evidence" value="ECO:0007669"/>
    <property type="project" value="InterPro"/>
</dbReference>
<dbReference type="NCBIfam" id="TIGR02532">
    <property type="entry name" value="IV_pilin_GFxxxE"/>
    <property type="match status" value="1"/>
</dbReference>
<sequence length="144" mass="15474">MNNKYGFTLIELMIVVAIVAILAAIAYPSYQQYVKRTKRADAQSEMMLIAHTLSQFKVTRGTYTDATLTGTFGVYGSSVTPRSGAPLYDLTLTTTASTWTLTAAPKTNAAQMGDGSIVLNSLGQKCWTKGSSCTPTATSNWDGR</sequence>
<reference evidence="3 4" key="1">
    <citation type="submission" date="2013-03" db="EMBL/GenBank/DDBJ databases">
        <title>The Genome Sequence of Acinetobacter sp. CIP 110321.</title>
        <authorList>
            <consortium name="The Broad Institute Genome Sequencing Platform"/>
            <consortium name="The Broad Institute Genome Sequencing Center for Infectious Disease"/>
            <person name="Cerqueira G."/>
            <person name="Feldgarden M."/>
            <person name="Courvalin P."/>
            <person name="Perichon B."/>
            <person name="Grillot-Courvalin C."/>
            <person name="Clermont D."/>
            <person name="Rocha E."/>
            <person name="Yoon E.-J."/>
            <person name="Nemec A."/>
            <person name="Walker B."/>
            <person name="Young S.K."/>
            <person name="Zeng Q."/>
            <person name="Gargeya S."/>
            <person name="Fitzgerald M."/>
            <person name="Haas B."/>
            <person name="Abouelleil A."/>
            <person name="Alvarado L."/>
            <person name="Arachchi H.M."/>
            <person name="Berlin A.M."/>
            <person name="Chapman S.B."/>
            <person name="Dewar J."/>
            <person name="Goldberg J."/>
            <person name="Griggs A."/>
            <person name="Gujja S."/>
            <person name="Hansen M."/>
            <person name="Howarth C."/>
            <person name="Imamovic A."/>
            <person name="Larimer J."/>
            <person name="McCowan C."/>
            <person name="Murphy C."/>
            <person name="Neiman D."/>
            <person name="Pearson M."/>
            <person name="Priest M."/>
            <person name="Roberts A."/>
            <person name="Saif S."/>
            <person name="Shea T."/>
            <person name="Sisk P."/>
            <person name="Sykes S."/>
            <person name="Wortman J."/>
            <person name="Nusbaum C."/>
            <person name="Birren B."/>
        </authorList>
    </citation>
    <scope>NUCLEOTIDE SEQUENCE [LARGE SCALE GENOMIC DNA]</scope>
    <source>
        <strain evidence="3 4">CIP 110321</strain>
    </source>
</reference>
<dbReference type="GO" id="GO:0043683">
    <property type="term" value="P:type IV pilus assembly"/>
    <property type="evidence" value="ECO:0007669"/>
    <property type="project" value="InterPro"/>
</dbReference>
<feature type="transmembrane region" description="Helical" evidence="2">
    <location>
        <begin position="6"/>
        <end position="30"/>
    </location>
</feature>
<evidence type="ECO:0000313" key="4">
    <source>
        <dbReference type="Proteomes" id="UP000016203"/>
    </source>
</evidence>
<evidence type="ECO:0000256" key="1">
    <source>
        <dbReference type="ARBA" id="ARBA00022481"/>
    </source>
</evidence>
<name>R9B6M4_9GAMM</name>
<dbReference type="PANTHER" id="PTHR30093">
    <property type="entry name" value="GENERAL SECRETION PATHWAY PROTEIN G"/>
    <property type="match status" value="1"/>
</dbReference>
<comment type="caution">
    <text evidence="3">The sequence shown here is derived from an EMBL/GenBank/DDBJ whole genome shotgun (WGS) entry which is preliminary data.</text>
</comment>
<dbReference type="HOGENOM" id="CLU_091705_6_2_6"/>
<dbReference type="AlphaFoldDB" id="R9B6M4"/>
<dbReference type="PANTHER" id="PTHR30093:SF47">
    <property type="entry name" value="TYPE IV PILUS NON-CORE MINOR PILIN PILE"/>
    <property type="match status" value="1"/>
</dbReference>
<dbReference type="InterPro" id="IPR045584">
    <property type="entry name" value="Pilin-like"/>
</dbReference>
<dbReference type="Proteomes" id="UP000016203">
    <property type="component" value="Unassembled WGS sequence"/>
</dbReference>
<proteinExistence type="predicted"/>